<dbReference type="PANTHER" id="PTHR12174">
    <property type="entry name" value="SIGNAL PEPTIDE PEPTIDASE"/>
    <property type="match status" value="1"/>
</dbReference>
<comment type="function">
    <text evidence="1">Intramembrane-cleaving aspartic protease (I-CLiP) that cleaves type II membrane signal peptides in the hydrophobic plane of the membrane.</text>
</comment>
<evidence type="ECO:0000256" key="4">
    <source>
        <dbReference type="ARBA" id="ARBA00022670"/>
    </source>
</evidence>
<name>A0A445FA71_GLYSO</name>
<feature type="signal peptide" evidence="12">
    <location>
        <begin position="1"/>
        <end position="25"/>
    </location>
</feature>
<evidence type="ECO:0000256" key="11">
    <source>
        <dbReference type="ARBA" id="ARBA00023180"/>
    </source>
</evidence>
<dbReference type="GO" id="GO:0033619">
    <property type="term" value="P:membrane protein proteolysis"/>
    <property type="evidence" value="ECO:0007669"/>
    <property type="project" value="TreeGrafter"/>
</dbReference>
<reference evidence="14 15" key="1">
    <citation type="submission" date="2018-09" db="EMBL/GenBank/DDBJ databases">
        <title>A high-quality reference genome of wild soybean provides a powerful tool to mine soybean genomes.</title>
        <authorList>
            <person name="Xie M."/>
            <person name="Chung C.Y.L."/>
            <person name="Li M.-W."/>
            <person name="Wong F.-L."/>
            <person name="Chan T.-F."/>
            <person name="Lam H.-M."/>
        </authorList>
    </citation>
    <scope>NUCLEOTIDE SEQUENCE [LARGE SCALE GENOMIC DNA]</scope>
    <source>
        <strain evidence="15">cv. W05</strain>
        <tissue evidence="14">Hypocotyl of etiolated seedlings</tissue>
    </source>
</reference>
<dbReference type="GO" id="GO:0005765">
    <property type="term" value="C:lysosomal membrane"/>
    <property type="evidence" value="ECO:0007669"/>
    <property type="project" value="TreeGrafter"/>
</dbReference>
<comment type="caution">
    <text evidence="14">The sequence shown here is derived from an EMBL/GenBank/DDBJ whole genome shotgun (WGS) entry which is preliminary data.</text>
</comment>
<protein>
    <submittedName>
        <fullName evidence="14">Signal peptide peptidase-like 3</fullName>
    </submittedName>
</protein>
<dbReference type="GO" id="GO:0010008">
    <property type="term" value="C:endosome membrane"/>
    <property type="evidence" value="ECO:0007669"/>
    <property type="project" value="UniProtKB-SubCell"/>
</dbReference>
<organism evidence="14 15">
    <name type="scientific">Glycine soja</name>
    <name type="common">Wild soybean</name>
    <dbReference type="NCBI Taxonomy" id="3848"/>
    <lineage>
        <taxon>Eukaryota</taxon>
        <taxon>Viridiplantae</taxon>
        <taxon>Streptophyta</taxon>
        <taxon>Embryophyta</taxon>
        <taxon>Tracheophyta</taxon>
        <taxon>Spermatophyta</taxon>
        <taxon>Magnoliopsida</taxon>
        <taxon>eudicotyledons</taxon>
        <taxon>Gunneridae</taxon>
        <taxon>Pentapetalae</taxon>
        <taxon>rosids</taxon>
        <taxon>fabids</taxon>
        <taxon>Fabales</taxon>
        <taxon>Fabaceae</taxon>
        <taxon>Papilionoideae</taxon>
        <taxon>50 kb inversion clade</taxon>
        <taxon>NPAAA clade</taxon>
        <taxon>indigoferoid/millettioid clade</taxon>
        <taxon>Phaseoleae</taxon>
        <taxon>Glycine</taxon>
        <taxon>Glycine subgen. Soja</taxon>
    </lineage>
</organism>
<keyword evidence="8" id="KW-0378">Hydrolase</keyword>
<keyword evidence="15" id="KW-1185">Reference proteome</keyword>
<dbReference type="Gene3D" id="3.50.30.30">
    <property type="match status" value="1"/>
</dbReference>
<evidence type="ECO:0000256" key="2">
    <source>
        <dbReference type="ARBA" id="ARBA00004337"/>
    </source>
</evidence>
<dbReference type="Proteomes" id="UP000289340">
    <property type="component" value="Chromosome 20"/>
</dbReference>
<evidence type="ECO:0000256" key="7">
    <source>
        <dbReference type="ARBA" id="ARBA00022753"/>
    </source>
</evidence>
<evidence type="ECO:0000256" key="12">
    <source>
        <dbReference type="SAM" id="SignalP"/>
    </source>
</evidence>
<accession>A0A445FA71</accession>
<keyword evidence="11" id="KW-0325">Glycoprotein</keyword>
<dbReference type="GO" id="GO:0098554">
    <property type="term" value="C:cytoplasmic side of endoplasmic reticulum membrane"/>
    <property type="evidence" value="ECO:0007669"/>
    <property type="project" value="TreeGrafter"/>
</dbReference>
<sequence length="170" mass="18002">MASSPSLAVAVVVLLLLALFAAAAADDASCHHDLQLVKIKSWIDGKKDVDYNGMTARFSSYLPEDADQASKTPALFSDPIDCCSSSTSKLSGSVALCVRGTCDFTTKATFAQSAGATATLMINNADELFEMECSNYTRINISIPVVEITKSTGDTLNKLLTSKSKGQSFN</sequence>
<dbReference type="PANTHER" id="PTHR12174:SF74">
    <property type="entry name" value="SIGNAL PEPTIDE PEPTIDASE-LIKE PROTEIN"/>
    <property type="match status" value="1"/>
</dbReference>
<comment type="similarity">
    <text evidence="3">Belongs to the peptidase A22B family.</text>
</comment>
<evidence type="ECO:0000256" key="8">
    <source>
        <dbReference type="ARBA" id="ARBA00022801"/>
    </source>
</evidence>
<evidence type="ECO:0000313" key="15">
    <source>
        <dbReference type="Proteomes" id="UP000289340"/>
    </source>
</evidence>
<feature type="chain" id="PRO_5019367820" evidence="12">
    <location>
        <begin position="26"/>
        <end position="170"/>
    </location>
</feature>
<evidence type="ECO:0000256" key="3">
    <source>
        <dbReference type="ARBA" id="ARBA00006859"/>
    </source>
</evidence>
<dbReference type="InterPro" id="IPR046450">
    <property type="entry name" value="PA_dom_sf"/>
</dbReference>
<evidence type="ECO:0000256" key="9">
    <source>
        <dbReference type="ARBA" id="ARBA00022989"/>
    </source>
</evidence>
<dbReference type="Pfam" id="PF02225">
    <property type="entry name" value="PA"/>
    <property type="match status" value="1"/>
</dbReference>
<dbReference type="AlphaFoldDB" id="A0A445FA71"/>
<dbReference type="EMBL" id="QZWG01000020">
    <property type="protein sequence ID" value="RZB45699.1"/>
    <property type="molecule type" value="Genomic_DNA"/>
</dbReference>
<dbReference type="SUPFAM" id="SSF52025">
    <property type="entry name" value="PA domain"/>
    <property type="match status" value="1"/>
</dbReference>
<gene>
    <name evidence="14" type="ORF">D0Y65_055113</name>
</gene>
<dbReference type="FunFam" id="3.50.30.30:FF:000007">
    <property type="entry name" value="Signal peptide peptidase-like 3"/>
    <property type="match status" value="1"/>
</dbReference>
<dbReference type="GO" id="GO:0098553">
    <property type="term" value="C:lumenal side of endoplasmic reticulum membrane"/>
    <property type="evidence" value="ECO:0007669"/>
    <property type="project" value="TreeGrafter"/>
</dbReference>
<feature type="domain" description="PA" evidence="13">
    <location>
        <begin position="83"/>
        <end position="156"/>
    </location>
</feature>
<keyword evidence="10" id="KW-0472">Membrane</keyword>
<keyword evidence="9" id="KW-1133">Transmembrane helix</keyword>
<evidence type="ECO:0000313" key="14">
    <source>
        <dbReference type="EMBL" id="RZB45699.1"/>
    </source>
</evidence>
<keyword evidence="4" id="KW-0645">Protease</keyword>
<evidence type="ECO:0000256" key="6">
    <source>
        <dbReference type="ARBA" id="ARBA00022729"/>
    </source>
</evidence>
<dbReference type="GO" id="GO:0042500">
    <property type="term" value="F:aspartic endopeptidase activity, intramembrane cleaving"/>
    <property type="evidence" value="ECO:0007669"/>
    <property type="project" value="InterPro"/>
</dbReference>
<keyword evidence="5" id="KW-0812">Transmembrane</keyword>
<evidence type="ECO:0000259" key="13">
    <source>
        <dbReference type="Pfam" id="PF02225"/>
    </source>
</evidence>
<dbReference type="InterPro" id="IPR003137">
    <property type="entry name" value="PA_domain"/>
</dbReference>
<proteinExistence type="inferred from homology"/>
<dbReference type="GO" id="GO:0030660">
    <property type="term" value="C:Golgi-associated vesicle membrane"/>
    <property type="evidence" value="ECO:0007669"/>
    <property type="project" value="TreeGrafter"/>
</dbReference>
<evidence type="ECO:0000256" key="5">
    <source>
        <dbReference type="ARBA" id="ARBA00022692"/>
    </source>
</evidence>
<dbReference type="InterPro" id="IPR007369">
    <property type="entry name" value="Peptidase_A22B_SPP"/>
</dbReference>
<keyword evidence="6 12" id="KW-0732">Signal</keyword>
<keyword evidence="7" id="KW-0967">Endosome</keyword>
<evidence type="ECO:0000256" key="10">
    <source>
        <dbReference type="ARBA" id="ARBA00023136"/>
    </source>
</evidence>
<evidence type="ECO:0000256" key="1">
    <source>
        <dbReference type="ARBA" id="ARBA00003012"/>
    </source>
</evidence>
<comment type="subcellular location">
    <subcellularLocation>
        <location evidence="2">Endosome membrane</location>
        <topology evidence="2">Multi-pass membrane protein</topology>
    </subcellularLocation>
</comment>